<dbReference type="InterPro" id="IPR000072">
    <property type="entry name" value="PDGF/VEGF_dom"/>
</dbReference>
<accession>A0A8J5JRI0</accession>
<dbReference type="InterPro" id="IPR029034">
    <property type="entry name" value="Cystine-knot_cytokine"/>
</dbReference>
<evidence type="ECO:0000313" key="2">
    <source>
        <dbReference type="EMBL" id="KAG7162917.1"/>
    </source>
</evidence>
<proteinExistence type="predicted"/>
<dbReference type="SUPFAM" id="SSF57501">
    <property type="entry name" value="Cystine-knot cytokines"/>
    <property type="match status" value="1"/>
</dbReference>
<sequence>MVMVVDSMTIDSKDKTTGNDIEDVTVGVERGLPADDVGQTWSVREVHVSPKDARSAKSVEERAINRQMKQVKKLKCKPYRKKVYVRDKVQDERNDEELFPHVVVVKRCDNSCSFCGDSKGRELLNCVAIKTKMKKFTIYYEDEQKQRHYSELYLKQDMKCGCFAGADAHTGQHT</sequence>
<gene>
    <name evidence="2" type="primary">Pgf-L</name>
    <name evidence="2" type="ORF">Hamer_G001931</name>
</gene>
<name>A0A8J5JRI0_HOMAM</name>
<feature type="domain" description="Platelet-derived growth factor (PDGF) family profile" evidence="1">
    <location>
        <begin position="76"/>
        <end position="162"/>
    </location>
</feature>
<dbReference type="Pfam" id="PF00341">
    <property type="entry name" value="PDGF"/>
    <property type="match status" value="1"/>
</dbReference>
<keyword evidence="3" id="KW-1185">Reference proteome</keyword>
<dbReference type="Gene3D" id="2.10.90.10">
    <property type="entry name" value="Cystine-knot cytokines"/>
    <property type="match status" value="1"/>
</dbReference>
<protein>
    <submittedName>
        <fullName evidence="2">Placenta growth factor-like</fullName>
    </submittedName>
</protein>
<dbReference type="Proteomes" id="UP000747542">
    <property type="component" value="Unassembled WGS sequence"/>
</dbReference>
<evidence type="ECO:0000313" key="3">
    <source>
        <dbReference type="Proteomes" id="UP000747542"/>
    </source>
</evidence>
<comment type="caution">
    <text evidence="2">The sequence shown here is derived from an EMBL/GenBank/DDBJ whole genome shotgun (WGS) entry which is preliminary data.</text>
</comment>
<organism evidence="2 3">
    <name type="scientific">Homarus americanus</name>
    <name type="common">American lobster</name>
    <dbReference type="NCBI Taxonomy" id="6706"/>
    <lineage>
        <taxon>Eukaryota</taxon>
        <taxon>Metazoa</taxon>
        <taxon>Ecdysozoa</taxon>
        <taxon>Arthropoda</taxon>
        <taxon>Crustacea</taxon>
        <taxon>Multicrustacea</taxon>
        <taxon>Malacostraca</taxon>
        <taxon>Eumalacostraca</taxon>
        <taxon>Eucarida</taxon>
        <taxon>Decapoda</taxon>
        <taxon>Pleocyemata</taxon>
        <taxon>Astacidea</taxon>
        <taxon>Nephropoidea</taxon>
        <taxon>Nephropidae</taxon>
        <taxon>Homarus</taxon>
    </lineage>
</organism>
<dbReference type="AlphaFoldDB" id="A0A8J5JRI0"/>
<reference evidence="2" key="1">
    <citation type="journal article" date="2021" name="Sci. Adv.">
        <title>The American lobster genome reveals insights on longevity, neural, and immune adaptations.</title>
        <authorList>
            <person name="Polinski J.M."/>
            <person name="Zimin A.V."/>
            <person name="Clark K.F."/>
            <person name="Kohn A.B."/>
            <person name="Sadowski N."/>
            <person name="Timp W."/>
            <person name="Ptitsyn A."/>
            <person name="Khanna P."/>
            <person name="Romanova D.Y."/>
            <person name="Williams P."/>
            <person name="Greenwood S.J."/>
            <person name="Moroz L.L."/>
            <person name="Walt D.R."/>
            <person name="Bodnar A.G."/>
        </authorList>
    </citation>
    <scope>NUCLEOTIDE SEQUENCE</scope>
    <source>
        <strain evidence="2">GMGI-L3</strain>
    </source>
</reference>
<dbReference type="GO" id="GO:0016020">
    <property type="term" value="C:membrane"/>
    <property type="evidence" value="ECO:0007669"/>
    <property type="project" value="InterPro"/>
</dbReference>
<dbReference type="GO" id="GO:0008083">
    <property type="term" value="F:growth factor activity"/>
    <property type="evidence" value="ECO:0007669"/>
    <property type="project" value="InterPro"/>
</dbReference>
<evidence type="ECO:0000259" key="1">
    <source>
        <dbReference type="Pfam" id="PF00341"/>
    </source>
</evidence>
<dbReference type="EMBL" id="JAHLQT010026502">
    <property type="protein sequence ID" value="KAG7162917.1"/>
    <property type="molecule type" value="Genomic_DNA"/>
</dbReference>